<dbReference type="RefSeq" id="WP_068770132.1">
    <property type="nucleotide sequence ID" value="NZ_CP109796.1"/>
</dbReference>
<proteinExistence type="predicted"/>
<accession>A0A178IJP6</accession>
<dbReference type="EMBL" id="LRRQ01000075">
    <property type="protein sequence ID" value="OAM90103.1"/>
    <property type="molecule type" value="Genomic_DNA"/>
</dbReference>
<comment type="caution">
    <text evidence="2">The sequence shown here is derived from an EMBL/GenBank/DDBJ whole genome shotgun (WGS) entry which is preliminary data.</text>
</comment>
<name>A0A178IJP6_9BACT</name>
<feature type="coiled-coil region" evidence="1">
    <location>
        <begin position="24"/>
        <end position="62"/>
    </location>
</feature>
<evidence type="ECO:0000313" key="3">
    <source>
        <dbReference type="Proteomes" id="UP000078486"/>
    </source>
</evidence>
<protein>
    <submittedName>
        <fullName evidence="2">Uncharacterized protein</fullName>
    </submittedName>
</protein>
<dbReference type="AlphaFoldDB" id="A0A178IJP6"/>
<sequence>MKKTKKNTASKKKSIDSAAMEKRLAEATQAVELSRADVQVAKEKARQARKILRNAKAGAKKARKALKVIRKVARKTTAKKA</sequence>
<evidence type="ECO:0000256" key="1">
    <source>
        <dbReference type="SAM" id="Coils"/>
    </source>
</evidence>
<organism evidence="2 3">
    <name type="scientific">Termitidicoccus mucosus</name>
    <dbReference type="NCBI Taxonomy" id="1184151"/>
    <lineage>
        <taxon>Bacteria</taxon>
        <taxon>Pseudomonadati</taxon>
        <taxon>Verrucomicrobiota</taxon>
        <taxon>Opitutia</taxon>
        <taxon>Opitutales</taxon>
        <taxon>Opitutaceae</taxon>
        <taxon>Termitidicoccus</taxon>
    </lineage>
</organism>
<keyword evidence="3" id="KW-1185">Reference proteome</keyword>
<keyword evidence="1" id="KW-0175">Coiled coil</keyword>
<reference evidence="2 3" key="1">
    <citation type="submission" date="2016-01" db="EMBL/GenBank/DDBJ databases">
        <title>High potential of lignocellulose degradation of a new Verrucomicrobia species.</title>
        <authorList>
            <person name="Wang Y."/>
            <person name="Shi Y."/>
            <person name="Qiu Z."/>
            <person name="Liu S."/>
            <person name="Yang H."/>
        </authorList>
    </citation>
    <scope>NUCLEOTIDE SEQUENCE [LARGE SCALE GENOMIC DNA]</scope>
    <source>
        <strain evidence="2 3">TSB47</strain>
    </source>
</reference>
<evidence type="ECO:0000313" key="2">
    <source>
        <dbReference type="EMBL" id="OAM90103.1"/>
    </source>
</evidence>
<gene>
    <name evidence="2" type="ORF">AW736_10015</name>
</gene>
<dbReference type="Proteomes" id="UP000078486">
    <property type="component" value="Unassembled WGS sequence"/>
</dbReference>